<keyword evidence="1" id="KW-0812">Transmembrane</keyword>
<dbReference type="InterPro" id="IPR052173">
    <property type="entry name" value="Beta-lactam_resp_regulator"/>
</dbReference>
<feature type="transmembrane region" description="Helical" evidence="1">
    <location>
        <begin position="6"/>
        <end position="31"/>
    </location>
</feature>
<reference evidence="3 4" key="1">
    <citation type="journal article" date="2006" name="J. Bacteriol.">
        <title>Complete genome sequence of the dehalorespiring bacterium Desulfitobacterium hafniense Y51 and comparison with Dehalococcoides ethenogenes 195.</title>
        <authorList>
            <person name="Nonaka H."/>
            <person name="Keresztes G."/>
            <person name="Shinoda Y."/>
            <person name="Ikenaga Y."/>
            <person name="Abe M."/>
            <person name="Naito K."/>
            <person name="Inatomi K."/>
            <person name="Furukawa K."/>
            <person name="Inui M."/>
            <person name="Yukawa H."/>
        </authorList>
    </citation>
    <scope>NUCLEOTIDE SEQUENCE [LARGE SCALE GENOMIC DNA]</scope>
    <source>
        <strain evidence="3 4">Y51</strain>
    </source>
</reference>
<evidence type="ECO:0000256" key="1">
    <source>
        <dbReference type="SAM" id="Phobius"/>
    </source>
</evidence>
<keyword evidence="1" id="KW-0472">Membrane</keyword>
<name>Q24YT8_DESHY</name>
<evidence type="ECO:0000313" key="4">
    <source>
        <dbReference type="Proteomes" id="UP000001946"/>
    </source>
</evidence>
<dbReference type="STRING" id="138119.DSY1015"/>
<evidence type="ECO:0000313" key="3">
    <source>
        <dbReference type="EMBL" id="BAE82804.1"/>
    </source>
</evidence>
<proteinExistence type="predicted"/>
<dbReference type="Proteomes" id="UP000001946">
    <property type="component" value="Chromosome"/>
</dbReference>
<dbReference type="CDD" id="cd07341">
    <property type="entry name" value="M56_BlaR1_MecR1_like"/>
    <property type="match status" value="1"/>
</dbReference>
<evidence type="ECO:0000259" key="2">
    <source>
        <dbReference type="Pfam" id="PF05569"/>
    </source>
</evidence>
<dbReference type="HOGENOM" id="CLU_013716_0_1_9"/>
<dbReference type="PANTHER" id="PTHR34978:SF3">
    <property type="entry name" value="SLR0241 PROTEIN"/>
    <property type="match status" value="1"/>
</dbReference>
<feature type="domain" description="Peptidase M56" evidence="2">
    <location>
        <begin position="9"/>
        <end position="280"/>
    </location>
</feature>
<feature type="transmembrane region" description="Helical" evidence="1">
    <location>
        <begin position="118"/>
        <end position="138"/>
    </location>
</feature>
<dbReference type="KEGG" id="dsy:DSY1015"/>
<keyword evidence="4" id="KW-1185">Reference proteome</keyword>
<dbReference type="Pfam" id="PF05569">
    <property type="entry name" value="Peptidase_M56"/>
    <property type="match status" value="1"/>
</dbReference>
<protein>
    <recommendedName>
        <fullName evidence="2">Peptidase M56 domain-containing protein</fullName>
    </recommendedName>
</protein>
<keyword evidence="1" id="KW-1133">Transmembrane helix</keyword>
<sequence length="615" mass="68865">MMMEELFLTVLNMSLTGSYVIAAIMLARLFLKKAPKAVSYALWGTAGFRLIFPFSFESVFSLIPFKAQPIPQTAPLGENISLDSVVGAALRAVGDAANGYPVTTQAYHSEVWLMFGSYLWLIGMAALLLYSFVSIVLLKRRLQGAVFSEGNIYEADNLRTPFVLGVFRPKIYIPIGLREEERRYILLHEQTHIRRFDHLVKPFAFLILALHWFNPLVWFAFLLMSADMELSCDEKVLKTMDQEMKKPYAQSLLSLAAGRRFINGSPLAFGEGNVKARIKNVLNYKKPSTWVVTVTTVLVAALSIGLAANQANSGTGDYDFYNFSVNGFMLGADTQEMDTSAFTPIEPLQVKDGYDFNFEEGRYSADENTGRLIKLFVNVYDGADIPVVTLHKGEGAAYIPHKLKSIEQVMEVFGQGKRGWQDREQGLRYLEYRQKEGKLSATVRFVYTDGDSDGINHRLIWVMAESSLPYPYPWEEAHASDIPSDEPLTFLSAEPLIFSSSVETDLLVLGQAAFETYMALRMSEKTPVEERIASYQLNDLSILAGDSQEFAVAVRYDFTTDHDDYFNPAEGAQGKGTWPDNYRELRVQYAYEDIYAIIGIGTGGGGQGLPPYLAE</sequence>
<accession>Q24YT8</accession>
<dbReference type="AlphaFoldDB" id="Q24YT8"/>
<dbReference type="eggNOG" id="COG4219">
    <property type="taxonomic scope" value="Bacteria"/>
</dbReference>
<gene>
    <name evidence="3" type="ordered locus">DSY1015</name>
</gene>
<dbReference type="PANTHER" id="PTHR34978">
    <property type="entry name" value="POSSIBLE SENSOR-TRANSDUCER PROTEIN BLAR"/>
    <property type="match status" value="1"/>
</dbReference>
<organism evidence="3 4">
    <name type="scientific">Desulfitobacterium hafniense (strain Y51)</name>
    <dbReference type="NCBI Taxonomy" id="138119"/>
    <lineage>
        <taxon>Bacteria</taxon>
        <taxon>Bacillati</taxon>
        <taxon>Bacillota</taxon>
        <taxon>Clostridia</taxon>
        <taxon>Eubacteriales</taxon>
        <taxon>Desulfitobacteriaceae</taxon>
        <taxon>Desulfitobacterium</taxon>
    </lineage>
</organism>
<dbReference type="EMBL" id="AP008230">
    <property type="protein sequence ID" value="BAE82804.1"/>
    <property type="molecule type" value="Genomic_DNA"/>
</dbReference>
<dbReference type="InterPro" id="IPR008756">
    <property type="entry name" value="Peptidase_M56"/>
</dbReference>
<feature type="transmembrane region" description="Helical" evidence="1">
    <location>
        <begin position="203"/>
        <end position="224"/>
    </location>
</feature>